<feature type="region of interest" description="Disordered" evidence="1">
    <location>
        <begin position="1"/>
        <end position="28"/>
    </location>
</feature>
<feature type="region of interest" description="Disordered" evidence="1">
    <location>
        <begin position="277"/>
        <end position="340"/>
    </location>
</feature>
<evidence type="ECO:0000313" key="2">
    <source>
        <dbReference type="EMBL" id="KAF2423069.1"/>
    </source>
</evidence>
<keyword evidence="3" id="KW-1185">Reference proteome</keyword>
<evidence type="ECO:0000313" key="3">
    <source>
        <dbReference type="Proteomes" id="UP000800235"/>
    </source>
</evidence>
<organism evidence="2 3">
    <name type="scientific">Tothia fuscella</name>
    <dbReference type="NCBI Taxonomy" id="1048955"/>
    <lineage>
        <taxon>Eukaryota</taxon>
        <taxon>Fungi</taxon>
        <taxon>Dikarya</taxon>
        <taxon>Ascomycota</taxon>
        <taxon>Pezizomycotina</taxon>
        <taxon>Dothideomycetes</taxon>
        <taxon>Pleosporomycetidae</taxon>
        <taxon>Venturiales</taxon>
        <taxon>Cylindrosympodiaceae</taxon>
        <taxon>Tothia</taxon>
    </lineage>
</organism>
<feature type="region of interest" description="Disordered" evidence="1">
    <location>
        <begin position="121"/>
        <end position="165"/>
    </location>
</feature>
<reference evidence="2" key="1">
    <citation type="journal article" date="2020" name="Stud. Mycol.">
        <title>101 Dothideomycetes genomes: a test case for predicting lifestyles and emergence of pathogens.</title>
        <authorList>
            <person name="Haridas S."/>
            <person name="Albert R."/>
            <person name="Binder M."/>
            <person name="Bloem J."/>
            <person name="Labutti K."/>
            <person name="Salamov A."/>
            <person name="Andreopoulos B."/>
            <person name="Baker S."/>
            <person name="Barry K."/>
            <person name="Bills G."/>
            <person name="Bluhm B."/>
            <person name="Cannon C."/>
            <person name="Castanera R."/>
            <person name="Culley D."/>
            <person name="Daum C."/>
            <person name="Ezra D."/>
            <person name="Gonzalez J."/>
            <person name="Henrissat B."/>
            <person name="Kuo A."/>
            <person name="Liang C."/>
            <person name="Lipzen A."/>
            <person name="Lutzoni F."/>
            <person name="Magnuson J."/>
            <person name="Mondo S."/>
            <person name="Nolan M."/>
            <person name="Ohm R."/>
            <person name="Pangilinan J."/>
            <person name="Park H.-J."/>
            <person name="Ramirez L."/>
            <person name="Alfaro M."/>
            <person name="Sun H."/>
            <person name="Tritt A."/>
            <person name="Yoshinaga Y."/>
            <person name="Zwiers L.-H."/>
            <person name="Turgeon B."/>
            <person name="Goodwin S."/>
            <person name="Spatafora J."/>
            <person name="Crous P."/>
            <person name="Grigoriev I."/>
        </authorList>
    </citation>
    <scope>NUCLEOTIDE SEQUENCE</scope>
    <source>
        <strain evidence="2">CBS 130266</strain>
    </source>
</reference>
<feature type="region of interest" description="Disordered" evidence="1">
    <location>
        <begin position="206"/>
        <end position="232"/>
    </location>
</feature>
<accession>A0A9P4TUX3</accession>
<proteinExistence type="predicted"/>
<comment type="caution">
    <text evidence="2">The sequence shown here is derived from an EMBL/GenBank/DDBJ whole genome shotgun (WGS) entry which is preliminary data.</text>
</comment>
<name>A0A9P4TUX3_9PEZI</name>
<gene>
    <name evidence="2" type="ORF">EJ08DRAFT_682431</name>
</gene>
<feature type="compositionally biased region" description="Low complexity" evidence="1">
    <location>
        <begin position="327"/>
        <end position="339"/>
    </location>
</feature>
<sequence>MDNTLPKVRFAIQEPDEPRRSEKRHTKPSILRTKLRKVDAIMTSVTANSKADHRSTRDGLDFRCQGVICDTPAYLLRRVQKKPLPLPKVLVRKGFRRFMSSPLIPSPLRVGKTRGMFTSPSYISSPLNPRRLHSSGSGARCVRPDSNAVKQEKDEVRRRDGGSMKELFTDNPRAFARFRGESYDSQKYIDLAKAKELGCLEKLTTSTSNDETYDDGASSVNQASIDDKHSPTLRKKFSRSSIKDVFKSKNSSTHNLKPTSSLINLLPRFVRSSSNLTKSPVMTATPNGSDIPDLPDMPDLENLPSKVKRSFTDMPNEPKDPRKFIPSTSSASRSAASSAELHSRISENAHRMVSGGSSKYGKRLLKDMSKDLGLPAEGTPTPDGLGISAAPGSRPDVGTVNAQGKLEFFDCKRNSIEAHLSSPRESVYSSAEEDAVAPVTQMPQNNGSMRIVNGKPDESQYRRLCIRDLELKICVTKENICRVLGPVPRDPATQHQVSQEHVHALRVNAFHSGFSAPDPDHATVEELRMRNTELDQEYAMLKQIQDMVTQRYHPFHRLARGPADGRPGADGRPF</sequence>
<protein>
    <submittedName>
        <fullName evidence="2">Uncharacterized protein</fullName>
    </submittedName>
</protein>
<feature type="compositionally biased region" description="Polar residues" evidence="1">
    <location>
        <begin position="277"/>
        <end position="288"/>
    </location>
</feature>
<feature type="compositionally biased region" description="Basic and acidic residues" evidence="1">
    <location>
        <begin position="150"/>
        <end position="163"/>
    </location>
</feature>
<dbReference type="Proteomes" id="UP000800235">
    <property type="component" value="Unassembled WGS sequence"/>
</dbReference>
<evidence type="ECO:0000256" key="1">
    <source>
        <dbReference type="SAM" id="MobiDB-lite"/>
    </source>
</evidence>
<dbReference type="EMBL" id="MU007085">
    <property type="protein sequence ID" value="KAF2423069.1"/>
    <property type="molecule type" value="Genomic_DNA"/>
</dbReference>
<dbReference type="AlphaFoldDB" id="A0A9P4TUX3"/>